<evidence type="ECO:0000256" key="1">
    <source>
        <dbReference type="SAM" id="MobiDB-lite"/>
    </source>
</evidence>
<accession>A0A0D9W3H8</accession>
<evidence type="ECO:0000313" key="2">
    <source>
        <dbReference type="EnsemblPlants" id="LPERR04G05150.1"/>
    </source>
</evidence>
<reference evidence="2" key="3">
    <citation type="submission" date="2015-04" db="UniProtKB">
        <authorList>
            <consortium name="EnsemblPlants"/>
        </authorList>
    </citation>
    <scope>IDENTIFICATION</scope>
</reference>
<dbReference type="Gramene" id="LPERR04G05150.1">
    <property type="protein sequence ID" value="LPERR04G05150.1"/>
    <property type="gene ID" value="LPERR04G05150"/>
</dbReference>
<keyword evidence="3" id="KW-1185">Reference proteome</keyword>
<reference evidence="2 3" key="1">
    <citation type="submission" date="2012-08" db="EMBL/GenBank/DDBJ databases">
        <title>Oryza genome evolution.</title>
        <authorList>
            <person name="Wing R.A."/>
        </authorList>
    </citation>
    <scope>NUCLEOTIDE SEQUENCE</scope>
</reference>
<sequence>MARPWANELAQIPKSGAHQQAAARGEGQSRVAGVCWGSAWRGAPWDGGGGAGRGGGEGKRREREVSKPDCQCHGQVGLKMGSRVGAGSMVEHT</sequence>
<feature type="region of interest" description="Disordered" evidence="1">
    <location>
        <begin position="1"/>
        <end position="76"/>
    </location>
</feature>
<name>A0A0D9W3H8_9ORYZ</name>
<feature type="compositionally biased region" description="Gly residues" evidence="1">
    <location>
        <begin position="45"/>
        <end position="55"/>
    </location>
</feature>
<proteinExistence type="predicted"/>
<dbReference type="AlphaFoldDB" id="A0A0D9W3H8"/>
<feature type="compositionally biased region" description="Basic and acidic residues" evidence="1">
    <location>
        <begin position="56"/>
        <end position="67"/>
    </location>
</feature>
<organism evidence="2 3">
    <name type="scientific">Leersia perrieri</name>
    <dbReference type="NCBI Taxonomy" id="77586"/>
    <lineage>
        <taxon>Eukaryota</taxon>
        <taxon>Viridiplantae</taxon>
        <taxon>Streptophyta</taxon>
        <taxon>Embryophyta</taxon>
        <taxon>Tracheophyta</taxon>
        <taxon>Spermatophyta</taxon>
        <taxon>Magnoliopsida</taxon>
        <taxon>Liliopsida</taxon>
        <taxon>Poales</taxon>
        <taxon>Poaceae</taxon>
        <taxon>BOP clade</taxon>
        <taxon>Oryzoideae</taxon>
        <taxon>Oryzeae</taxon>
        <taxon>Oryzinae</taxon>
        <taxon>Leersia</taxon>
    </lineage>
</organism>
<dbReference type="EnsemblPlants" id="LPERR04G05150.1">
    <property type="protein sequence ID" value="LPERR04G05150.1"/>
    <property type="gene ID" value="LPERR04G05150"/>
</dbReference>
<dbReference type="Proteomes" id="UP000032180">
    <property type="component" value="Chromosome 4"/>
</dbReference>
<evidence type="ECO:0000313" key="3">
    <source>
        <dbReference type="Proteomes" id="UP000032180"/>
    </source>
</evidence>
<reference evidence="3" key="2">
    <citation type="submission" date="2013-12" db="EMBL/GenBank/DDBJ databases">
        <authorList>
            <person name="Yu Y."/>
            <person name="Lee S."/>
            <person name="de Baynast K."/>
            <person name="Wissotski M."/>
            <person name="Liu L."/>
            <person name="Talag J."/>
            <person name="Goicoechea J."/>
            <person name="Angelova A."/>
            <person name="Jetty R."/>
            <person name="Kudrna D."/>
            <person name="Golser W."/>
            <person name="Rivera L."/>
            <person name="Zhang J."/>
            <person name="Wing R."/>
        </authorList>
    </citation>
    <scope>NUCLEOTIDE SEQUENCE</scope>
</reference>
<protein>
    <submittedName>
        <fullName evidence="2">Uncharacterized protein</fullName>
    </submittedName>
</protein>
<dbReference type="HOGENOM" id="CLU_2402851_0_0_1"/>